<accession>K2NWX3</accession>
<gene>
    <name evidence="6" type="ORF">NA8A_03320</name>
</gene>
<dbReference type="Proteomes" id="UP000007374">
    <property type="component" value="Unassembled WGS sequence"/>
</dbReference>
<keyword evidence="6" id="KW-0547">Nucleotide-binding</keyword>
<dbReference type="EMBL" id="AMSI01000002">
    <property type="protein sequence ID" value="EKF43810.1"/>
    <property type="molecule type" value="Genomic_DNA"/>
</dbReference>
<evidence type="ECO:0000313" key="7">
    <source>
        <dbReference type="Proteomes" id="UP000007374"/>
    </source>
</evidence>
<dbReference type="eggNOG" id="COG0683">
    <property type="taxonomic scope" value="Bacteria"/>
</dbReference>
<organism evidence="6 7">
    <name type="scientific">Nitratireductor indicus C115</name>
    <dbReference type="NCBI Taxonomy" id="1231190"/>
    <lineage>
        <taxon>Bacteria</taxon>
        <taxon>Pseudomonadati</taxon>
        <taxon>Pseudomonadota</taxon>
        <taxon>Alphaproteobacteria</taxon>
        <taxon>Hyphomicrobiales</taxon>
        <taxon>Phyllobacteriaceae</taxon>
        <taxon>Nitratireductor</taxon>
    </lineage>
</organism>
<evidence type="ECO:0000256" key="4">
    <source>
        <dbReference type="SAM" id="SignalP"/>
    </source>
</evidence>
<proteinExistence type="inferred from homology"/>
<name>K2NWX3_9HYPH</name>
<dbReference type="RefSeq" id="WP_009755945.1">
    <property type="nucleotide sequence ID" value="NZ_AMSI01000002.1"/>
</dbReference>
<comment type="similarity">
    <text evidence="1">Belongs to the leucine-binding protein family.</text>
</comment>
<comment type="caution">
    <text evidence="6">The sequence shown here is derived from an EMBL/GenBank/DDBJ whole genome shotgun (WGS) entry which is preliminary data.</text>
</comment>
<evidence type="ECO:0000256" key="1">
    <source>
        <dbReference type="ARBA" id="ARBA00010062"/>
    </source>
</evidence>
<keyword evidence="2 4" id="KW-0732">Signal</keyword>
<protein>
    <submittedName>
        <fullName evidence="6">ABC transporter ATP-binding protein</fullName>
    </submittedName>
</protein>
<reference evidence="6 7" key="1">
    <citation type="journal article" date="2012" name="J. Bacteriol.">
        <title>Genome Sequence of Nitratireductor indicus Type Strain C115.</title>
        <authorList>
            <person name="Lai Q."/>
            <person name="Li G."/>
            <person name="Yu Z."/>
            <person name="Shao Z."/>
        </authorList>
    </citation>
    <scope>NUCLEOTIDE SEQUENCE [LARGE SCALE GENOMIC DNA]</scope>
    <source>
        <strain evidence="6 7">C115</strain>
    </source>
</reference>
<keyword evidence="3" id="KW-0813">Transport</keyword>
<dbReference type="CDD" id="cd06359">
    <property type="entry name" value="PBP1_Nba-like"/>
    <property type="match status" value="1"/>
</dbReference>
<dbReference type="InterPro" id="IPR051010">
    <property type="entry name" value="BCAA_transport"/>
</dbReference>
<feature type="chain" id="PRO_5003862493" evidence="4">
    <location>
        <begin position="25"/>
        <end position="393"/>
    </location>
</feature>
<evidence type="ECO:0000256" key="2">
    <source>
        <dbReference type="ARBA" id="ARBA00022729"/>
    </source>
</evidence>
<dbReference type="AlphaFoldDB" id="K2NWX3"/>
<keyword evidence="3" id="KW-0029">Amino-acid transport</keyword>
<dbReference type="PANTHER" id="PTHR30483">
    <property type="entry name" value="LEUCINE-SPECIFIC-BINDING PROTEIN"/>
    <property type="match status" value="1"/>
</dbReference>
<dbReference type="Gene3D" id="3.40.50.2300">
    <property type="match status" value="2"/>
</dbReference>
<dbReference type="GO" id="GO:0005524">
    <property type="term" value="F:ATP binding"/>
    <property type="evidence" value="ECO:0007669"/>
    <property type="project" value="UniProtKB-KW"/>
</dbReference>
<evidence type="ECO:0000256" key="3">
    <source>
        <dbReference type="ARBA" id="ARBA00022970"/>
    </source>
</evidence>
<feature type="domain" description="Leucine-binding protein" evidence="5">
    <location>
        <begin position="28"/>
        <end position="365"/>
    </location>
</feature>
<feature type="signal peptide" evidence="4">
    <location>
        <begin position="1"/>
        <end position="24"/>
    </location>
</feature>
<dbReference type="InterPro" id="IPR028082">
    <property type="entry name" value="Peripla_BP_I"/>
</dbReference>
<keyword evidence="6" id="KW-0067">ATP-binding</keyword>
<keyword evidence="7" id="KW-1185">Reference proteome</keyword>
<dbReference type="OrthoDB" id="435355at2"/>
<dbReference type="STRING" id="721133.SAMN05216176_101650"/>
<dbReference type="PATRIC" id="fig|1231190.3.peg.698"/>
<dbReference type="Pfam" id="PF13458">
    <property type="entry name" value="Peripla_BP_6"/>
    <property type="match status" value="1"/>
</dbReference>
<dbReference type="PANTHER" id="PTHR30483:SF6">
    <property type="entry name" value="PERIPLASMIC BINDING PROTEIN OF ABC TRANSPORTER FOR NATURAL AMINO ACIDS"/>
    <property type="match status" value="1"/>
</dbReference>
<dbReference type="InterPro" id="IPR028081">
    <property type="entry name" value="Leu-bd"/>
</dbReference>
<sequence length="393" mass="41914">MLKNGVRLAALAFAVAGFVAPAAAEDAIRIGLITTLSGPPGYLGEDMRDGFKLAIDEEGGKLGGAPVELLVEDDGLNPGNAKQIAERMVRRDNAAILTGVIFSNVQPVVAPIALNNGRFYVASNAGPSPMAGAGCHENYFVSSWQNDAMHETAGIAANNAGYKKAVVMVPNYQAGKDAVAGFKRFFKGEIVEELYTQLNQTDYAAEIARIRSDKPDVVFYFLPGGLSINFLKQYGQAGLMGEIPIIAPMVSMEARILAGVGDAAEGIRATAHWNADLDNAANKAFVAAYRDAYKREPTPWAAQGYDAARLIASALKHTGGKVLDDADGFRAALREADFEAVRGAFKFAANQHPVQNWYLLEARKGADGKLSLATTQTIVEEHGDVYGAECKLN</sequence>
<evidence type="ECO:0000313" key="6">
    <source>
        <dbReference type="EMBL" id="EKF43810.1"/>
    </source>
</evidence>
<evidence type="ECO:0000259" key="5">
    <source>
        <dbReference type="Pfam" id="PF13458"/>
    </source>
</evidence>
<dbReference type="SUPFAM" id="SSF53822">
    <property type="entry name" value="Periplasmic binding protein-like I"/>
    <property type="match status" value="1"/>
</dbReference>
<dbReference type="GO" id="GO:0006865">
    <property type="term" value="P:amino acid transport"/>
    <property type="evidence" value="ECO:0007669"/>
    <property type="project" value="UniProtKB-KW"/>
</dbReference>